<comment type="similarity">
    <text evidence="1">Belongs to the peptidase M20A family.</text>
</comment>
<protein>
    <recommendedName>
        <fullName evidence="3">Peptidase M20 dimerisation domain-containing protein</fullName>
    </recommendedName>
</protein>
<evidence type="ECO:0000313" key="5">
    <source>
        <dbReference type="Proteomes" id="UP000774617"/>
    </source>
</evidence>
<evidence type="ECO:0000259" key="3">
    <source>
        <dbReference type="Pfam" id="PF07687"/>
    </source>
</evidence>
<accession>A0ABQ8GRA4</accession>
<evidence type="ECO:0000313" key="4">
    <source>
        <dbReference type="EMBL" id="KAH7061219.1"/>
    </source>
</evidence>
<keyword evidence="2" id="KW-0378">Hydrolase</keyword>
<dbReference type="InterPro" id="IPR002933">
    <property type="entry name" value="Peptidase_M20"/>
</dbReference>
<organism evidence="4 5">
    <name type="scientific">Macrophomina phaseolina</name>
    <dbReference type="NCBI Taxonomy" id="35725"/>
    <lineage>
        <taxon>Eukaryota</taxon>
        <taxon>Fungi</taxon>
        <taxon>Dikarya</taxon>
        <taxon>Ascomycota</taxon>
        <taxon>Pezizomycotina</taxon>
        <taxon>Dothideomycetes</taxon>
        <taxon>Dothideomycetes incertae sedis</taxon>
        <taxon>Botryosphaeriales</taxon>
        <taxon>Botryosphaeriaceae</taxon>
        <taxon>Macrophomina</taxon>
    </lineage>
</organism>
<dbReference type="Gene3D" id="3.30.70.360">
    <property type="match status" value="1"/>
</dbReference>
<dbReference type="EMBL" id="JAGTJR010000004">
    <property type="protein sequence ID" value="KAH7061219.1"/>
    <property type="molecule type" value="Genomic_DNA"/>
</dbReference>
<dbReference type="Proteomes" id="UP000774617">
    <property type="component" value="Unassembled WGS sequence"/>
</dbReference>
<dbReference type="InterPro" id="IPR010158">
    <property type="entry name" value="Amidase_Cbmase"/>
</dbReference>
<dbReference type="Pfam" id="PF07687">
    <property type="entry name" value="M20_dimer"/>
    <property type="match status" value="1"/>
</dbReference>
<dbReference type="SUPFAM" id="SSF55031">
    <property type="entry name" value="Bacterial exopeptidase dimerisation domain"/>
    <property type="match status" value="1"/>
</dbReference>
<dbReference type="SUPFAM" id="SSF53187">
    <property type="entry name" value="Zn-dependent exopeptidases"/>
    <property type="match status" value="1"/>
</dbReference>
<evidence type="ECO:0000256" key="1">
    <source>
        <dbReference type="ARBA" id="ARBA00006247"/>
    </source>
</evidence>
<dbReference type="Gene3D" id="3.40.630.10">
    <property type="entry name" value="Zn peptidases"/>
    <property type="match status" value="1"/>
</dbReference>
<feature type="domain" description="Peptidase M20 dimerisation" evidence="3">
    <location>
        <begin position="286"/>
        <end position="374"/>
    </location>
</feature>
<sequence length="522" mass="56002">MVVAAGRMVVAAIRRQPAGSGLLKYNTRPMAAFRPLVRAPVLRCFGVSTSRGWHTLEMSEQNLASLKINQSRLLEDIHYTCSWGSGQRWGDAPTETGMSRLALSDADKEARDWFIATTQALGCHTTVDAMGNIFAVRPGRREGPATFAGSHLDTQPTGGRYDGILGVTAGVEMLKVLSENWVETEYPVGVVNWTNEEGARFPISMVASGVWSGDIQLERAHNLCEVGGGTATMKSELNRIGYLGTTPASHSALPMGAHFELHIEQGPILETEQKKIGVVQGVQAYRWFTIDVKGRDCHTGTTPFPTRSDALLTASKLILHSHRLATAHSALASTGILTLTPGSTNTVPGHVRFSLDIRAPADATLDALEDALRADYAYIARGEAAPSSSTLLGGAGTDVSAGCTRGRPCEVEWTTDSISPAVVFNEDAIACVRKAAGWYEGTRGLTRDLTSGAGHDSVYASRRCPTSMIFVPCKDGVSHNPSEYCAPEDCAAGAQVLLGSVLAFDRLRGQRRVTWAQEDCRA</sequence>
<evidence type="ECO:0000256" key="2">
    <source>
        <dbReference type="ARBA" id="ARBA00022801"/>
    </source>
</evidence>
<keyword evidence="5" id="KW-1185">Reference proteome</keyword>
<dbReference type="Pfam" id="PF01546">
    <property type="entry name" value="Peptidase_M20"/>
    <property type="match status" value="1"/>
</dbReference>
<dbReference type="PANTHER" id="PTHR32494:SF5">
    <property type="entry name" value="ALLANTOATE AMIDOHYDROLASE"/>
    <property type="match status" value="1"/>
</dbReference>
<proteinExistence type="inferred from homology"/>
<name>A0ABQ8GRA4_9PEZI</name>
<dbReference type="PANTHER" id="PTHR32494">
    <property type="entry name" value="ALLANTOATE DEIMINASE-RELATED"/>
    <property type="match status" value="1"/>
</dbReference>
<dbReference type="InterPro" id="IPR011650">
    <property type="entry name" value="Peptidase_M20_dimer"/>
</dbReference>
<dbReference type="NCBIfam" id="TIGR01879">
    <property type="entry name" value="hydantase"/>
    <property type="match status" value="1"/>
</dbReference>
<dbReference type="CDD" id="cd03884">
    <property type="entry name" value="M20_bAS"/>
    <property type="match status" value="1"/>
</dbReference>
<comment type="caution">
    <text evidence="4">The sequence shown here is derived from an EMBL/GenBank/DDBJ whole genome shotgun (WGS) entry which is preliminary data.</text>
</comment>
<reference evidence="4 5" key="1">
    <citation type="journal article" date="2021" name="Nat. Commun.">
        <title>Genetic determinants of endophytism in the Arabidopsis root mycobiome.</title>
        <authorList>
            <person name="Mesny F."/>
            <person name="Miyauchi S."/>
            <person name="Thiergart T."/>
            <person name="Pickel B."/>
            <person name="Atanasova L."/>
            <person name="Karlsson M."/>
            <person name="Huettel B."/>
            <person name="Barry K.W."/>
            <person name="Haridas S."/>
            <person name="Chen C."/>
            <person name="Bauer D."/>
            <person name="Andreopoulos W."/>
            <person name="Pangilinan J."/>
            <person name="LaButti K."/>
            <person name="Riley R."/>
            <person name="Lipzen A."/>
            <person name="Clum A."/>
            <person name="Drula E."/>
            <person name="Henrissat B."/>
            <person name="Kohler A."/>
            <person name="Grigoriev I.V."/>
            <person name="Martin F.M."/>
            <person name="Hacquard S."/>
        </authorList>
    </citation>
    <scope>NUCLEOTIDE SEQUENCE [LARGE SCALE GENOMIC DNA]</scope>
    <source>
        <strain evidence="4 5">MPI-SDFR-AT-0080</strain>
    </source>
</reference>
<gene>
    <name evidence="4" type="ORF">B0J12DRAFT_646978</name>
</gene>
<dbReference type="InterPro" id="IPR036264">
    <property type="entry name" value="Bact_exopeptidase_dim_dom"/>
</dbReference>